<dbReference type="AlphaFoldDB" id="A0AAX3Y5V7"/>
<dbReference type="EMBL" id="JAPWIS010000021">
    <property type="protein sequence ID" value="MCZ4588350.1"/>
    <property type="molecule type" value="Genomic_DNA"/>
</dbReference>
<dbReference type="InterPro" id="IPR032466">
    <property type="entry name" value="Metal_Hydrolase"/>
</dbReference>
<dbReference type="InterPro" id="IPR011059">
    <property type="entry name" value="Metal-dep_hydrolase_composite"/>
</dbReference>
<dbReference type="Proteomes" id="UP001066327">
    <property type="component" value="Unassembled WGS sequence"/>
</dbReference>
<dbReference type="PANTHER" id="PTHR22642:SF2">
    <property type="entry name" value="PROTEIN LONG AFTER FAR-RED 3"/>
    <property type="match status" value="1"/>
</dbReference>
<evidence type="ECO:0000313" key="4">
    <source>
        <dbReference type="Proteomes" id="UP001066327"/>
    </source>
</evidence>
<reference evidence="2" key="1">
    <citation type="submission" date="2022-12" db="EMBL/GenBank/DDBJ databases">
        <authorList>
            <person name="Krivoruchko A.V."/>
            <person name="Elkin A."/>
        </authorList>
    </citation>
    <scope>NUCLEOTIDE SEQUENCE</scope>
    <source>
        <strain evidence="2">IEGM 249</strain>
    </source>
</reference>
<keyword evidence="3" id="KW-0378">Hydrolase</keyword>
<dbReference type="Gene3D" id="2.30.40.10">
    <property type="entry name" value="Urease, subunit C, domain 1"/>
    <property type="match status" value="1"/>
</dbReference>
<dbReference type="RefSeq" id="WP_269592253.1">
    <property type="nucleotide sequence ID" value="NZ_CP130953.1"/>
</dbReference>
<proteinExistence type="predicted"/>
<evidence type="ECO:0000259" key="1">
    <source>
        <dbReference type="Pfam" id="PF07969"/>
    </source>
</evidence>
<dbReference type="GO" id="GO:0016810">
    <property type="term" value="F:hydrolase activity, acting on carbon-nitrogen (but not peptide) bonds"/>
    <property type="evidence" value="ECO:0007669"/>
    <property type="project" value="InterPro"/>
</dbReference>
<dbReference type="Pfam" id="PF07969">
    <property type="entry name" value="Amidohydro_3"/>
    <property type="match status" value="1"/>
</dbReference>
<accession>A0AAX3Y5V7</accession>
<evidence type="ECO:0000313" key="5">
    <source>
        <dbReference type="Proteomes" id="UP001231166"/>
    </source>
</evidence>
<dbReference type="Proteomes" id="UP001231166">
    <property type="component" value="Chromosome"/>
</dbReference>
<organism evidence="3 5">
    <name type="scientific">Rhodococcus opacus</name>
    <name type="common">Nocardia opaca</name>
    <dbReference type="NCBI Taxonomy" id="37919"/>
    <lineage>
        <taxon>Bacteria</taxon>
        <taxon>Bacillati</taxon>
        <taxon>Actinomycetota</taxon>
        <taxon>Actinomycetes</taxon>
        <taxon>Mycobacteriales</taxon>
        <taxon>Nocardiaceae</taxon>
        <taxon>Rhodococcus</taxon>
    </lineage>
</organism>
<dbReference type="EC" id="3.5.-.-" evidence="3"/>
<dbReference type="InterPro" id="IPR033932">
    <property type="entry name" value="YtcJ-like"/>
</dbReference>
<reference evidence="3" key="2">
    <citation type="submission" date="2023-07" db="EMBL/GenBank/DDBJ databases">
        <title>Genomic analysis of Rhodococcus opacus VOC-14 with glycol ethers degradation activity.</title>
        <authorList>
            <person name="Narkevich D.A."/>
            <person name="Hlushen A.M."/>
            <person name="Akhremchuk A.E."/>
            <person name="Sikolenko M.A."/>
            <person name="Valentovich L.N."/>
        </authorList>
    </citation>
    <scope>NUCLEOTIDE SEQUENCE</scope>
    <source>
        <strain evidence="3">VOC-14</strain>
    </source>
</reference>
<dbReference type="InterPro" id="IPR013108">
    <property type="entry name" value="Amidohydro_3"/>
</dbReference>
<protein>
    <submittedName>
        <fullName evidence="3">Amidohydrolase</fullName>
        <ecNumber evidence="3">3.5.-.-</ecNumber>
    </submittedName>
</protein>
<gene>
    <name evidence="2" type="ORF">O4328_32595</name>
    <name evidence="3" type="ORF">Q5707_21155</name>
</gene>
<dbReference type="SUPFAM" id="SSF51556">
    <property type="entry name" value="Metallo-dependent hydrolases"/>
    <property type="match status" value="1"/>
</dbReference>
<dbReference type="SUPFAM" id="SSF51338">
    <property type="entry name" value="Composite domain of metallo-dependent hydrolases"/>
    <property type="match status" value="1"/>
</dbReference>
<evidence type="ECO:0000313" key="3">
    <source>
        <dbReference type="EMBL" id="WLF44471.1"/>
    </source>
</evidence>
<sequence>MKSAYVNGRFYTVDSQRPWAEAVLVQDGTFTAIGTTEQILTAAGTAAEIVDLGGRMVMPGIHDAHTHLLFSGLKHRFQGRIDPTGTVQQMLDSLAACSCHGPARDGQPSWIIAGEYAPDFFGHTPDRAHLDTRFPDQPVFLYDYTIHHGLANTKALELAGLTDTTADPNHGRYVRREQTGELTGEMVEQARWPVLRAIPDYTDDIYRQALEWAVATCHRFGITSVQEASASPQELRVLTAMDGTGTLDLNIAAHLVWREEGFGGASRAELDELIDRHDSVASPHVDTRFVKIWLDGAPLPPHMTQADLTADGDIDSTHLLVPSDELREAITRFDRDGLTVKIHCAGEGSVRAALDAYESVRAENPTSTTRHEIAHCTYIHKDDLERFRELNVVAEMSPAIWHIPEYGLDQGFKFASVHKADATMTVGSDWIITPDPNLFPAVQGMLDRGDESISIETAIEALTRIGARAVGREHLQGSIEVGKRADFIVLDRNLLEIDLHEIHATQVVSTVFEGRTAYISDDAAL</sequence>
<keyword evidence="4" id="KW-1185">Reference proteome</keyword>
<dbReference type="Gene3D" id="3.10.310.70">
    <property type="match status" value="1"/>
</dbReference>
<dbReference type="PANTHER" id="PTHR22642">
    <property type="entry name" value="IMIDAZOLONEPROPIONASE"/>
    <property type="match status" value="1"/>
</dbReference>
<dbReference type="EMBL" id="CP130953">
    <property type="protein sequence ID" value="WLF44471.1"/>
    <property type="molecule type" value="Genomic_DNA"/>
</dbReference>
<name>A0AAX3Y5V7_RHOOP</name>
<dbReference type="Gene3D" id="3.20.20.140">
    <property type="entry name" value="Metal-dependent hydrolases"/>
    <property type="match status" value="1"/>
</dbReference>
<evidence type="ECO:0000313" key="2">
    <source>
        <dbReference type="EMBL" id="MCZ4588350.1"/>
    </source>
</evidence>
<feature type="domain" description="Amidohydrolase 3" evidence="1">
    <location>
        <begin position="48"/>
        <end position="518"/>
    </location>
</feature>
<dbReference type="CDD" id="cd01300">
    <property type="entry name" value="YtcJ_like"/>
    <property type="match status" value="1"/>
</dbReference>